<protein>
    <submittedName>
        <fullName evidence="2">Uncharacterized protein</fullName>
    </submittedName>
</protein>
<keyword evidence="1" id="KW-1133">Transmembrane helix</keyword>
<organism evidence="2">
    <name type="scientific">viral metagenome</name>
    <dbReference type="NCBI Taxonomy" id="1070528"/>
    <lineage>
        <taxon>unclassified sequences</taxon>
        <taxon>metagenomes</taxon>
        <taxon>organismal metagenomes</taxon>
    </lineage>
</organism>
<accession>A0A6C0I3Z6</accession>
<proteinExistence type="predicted"/>
<name>A0A6C0I3Z6_9ZZZZ</name>
<dbReference type="AlphaFoldDB" id="A0A6C0I3Z6"/>
<sequence length="337" mass="38718">MSILSSASSNYNYFTKNILFYIMILFIAFMCTQYKQTARNGEILDEHDLIRKYLLHDQDYDTIFNKKNAKPILWIHIEYDVNSRKWLNYGSRNTTELNQSYLYLTIRSIIQKCSESFHICLIDDSSFNKLLPNWTLSAQNLPNPLRPHLRELAFAKVLEMYGGMRIPPSFICFQNLFSIYNTALLPASAFVGEMLATSSVSTVAEFFPNTEIMGCSRNSPVMQKYVSYLEILISKDYTNEMDFLGECGRWCYSEIISGNMSAITSTLFGIQSQSGNAILIDDLMGDQDIDLDKNAVGLYIPERELLKRVAFGWFIRLSPEQVLESNTLVGKYLLYSN</sequence>
<evidence type="ECO:0000256" key="1">
    <source>
        <dbReference type="SAM" id="Phobius"/>
    </source>
</evidence>
<feature type="transmembrane region" description="Helical" evidence="1">
    <location>
        <begin position="18"/>
        <end position="34"/>
    </location>
</feature>
<evidence type="ECO:0000313" key="2">
    <source>
        <dbReference type="EMBL" id="QHT87097.1"/>
    </source>
</evidence>
<dbReference type="EMBL" id="MN740082">
    <property type="protein sequence ID" value="QHT87097.1"/>
    <property type="molecule type" value="Genomic_DNA"/>
</dbReference>
<reference evidence="2" key="1">
    <citation type="journal article" date="2020" name="Nature">
        <title>Giant virus diversity and host interactions through global metagenomics.</title>
        <authorList>
            <person name="Schulz F."/>
            <person name="Roux S."/>
            <person name="Paez-Espino D."/>
            <person name="Jungbluth S."/>
            <person name="Walsh D.A."/>
            <person name="Denef V.J."/>
            <person name="McMahon K.D."/>
            <person name="Konstantinidis K.T."/>
            <person name="Eloe-Fadrosh E.A."/>
            <person name="Kyrpides N.C."/>
            <person name="Woyke T."/>
        </authorList>
    </citation>
    <scope>NUCLEOTIDE SEQUENCE</scope>
    <source>
        <strain evidence="2">GVMAG-M-3300023184-18</strain>
    </source>
</reference>
<keyword evidence="1" id="KW-0812">Transmembrane</keyword>
<keyword evidence="1" id="KW-0472">Membrane</keyword>